<dbReference type="AlphaFoldDB" id="A0A1D3KAV9"/>
<geneLocation type="plasmid" evidence="3">
    <name>pve_Plasmid</name>
</geneLocation>
<evidence type="ECO:0000256" key="1">
    <source>
        <dbReference type="SAM" id="MobiDB-lite"/>
    </source>
</evidence>
<reference evidence="3" key="1">
    <citation type="submission" date="2016-07" db="EMBL/GenBank/DDBJ databases">
        <authorList>
            <person name="Florea S."/>
            <person name="Webb J.S."/>
            <person name="Jaromczyk J."/>
            <person name="Schardl C.L."/>
        </authorList>
    </citation>
    <scope>NUCLEOTIDE SEQUENCE [LARGE SCALE GENOMIC DNA]</scope>
    <source>
        <strain evidence="3">1YdBTEX2</strain>
        <plasmid evidence="3">Plasmid pve_Plasmid</plasmid>
    </source>
</reference>
<keyword evidence="2" id="KW-0614">Plasmid</keyword>
<gene>
    <name evidence="2" type="ORF">PVE_P0375</name>
</gene>
<feature type="region of interest" description="Disordered" evidence="1">
    <location>
        <begin position="119"/>
        <end position="179"/>
    </location>
</feature>
<evidence type="ECO:0000313" key="3">
    <source>
        <dbReference type="Proteomes" id="UP000245431"/>
    </source>
</evidence>
<protein>
    <submittedName>
        <fullName evidence="2">Uncharacterized protein</fullName>
    </submittedName>
</protein>
<accession>A0A1D3KAV9</accession>
<feature type="compositionally biased region" description="Polar residues" evidence="1">
    <location>
        <begin position="46"/>
        <end position="57"/>
    </location>
</feature>
<feature type="compositionally biased region" description="Polar residues" evidence="1">
    <location>
        <begin position="126"/>
        <end position="138"/>
    </location>
</feature>
<organism evidence="2 3">
    <name type="scientific">Pseudomonas veronii 1YdBTEX2</name>
    <dbReference type="NCBI Taxonomy" id="1295141"/>
    <lineage>
        <taxon>Bacteria</taxon>
        <taxon>Pseudomonadati</taxon>
        <taxon>Pseudomonadota</taxon>
        <taxon>Gammaproteobacteria</taxon>
        <taxon>Pseudomonadales</taxon>
        <taxon>Pseudomonadaceae</taxon>
        <taxon>Pseudomonas</taxon>
    </lineage>
</organism>
<proteinExistence type="predicted"/>
<evidence type="ECO:0000313" key="2">
    <source>
        <dbReference type="EMBL" id="SBW85412.1"/>
    </source>
</evidence>
<sequence>MRCKPVSHSALHRPQRGKRTDQTRADSGQTRSQAASRHRPPPLATGPSSHQSAPTIDQQQARRRPAQIATLPATAGSDPDVTYPTPRTCTAQLPCPHLPVTSVSTRVLSPPVRSHLVVTTEKPVNRSASEQDQLSAPGSSGRGALSGRPRESRRTQMVMLKPEEKREHRRQQKTRRYQR</sequence>
<dbReference type="EMBL" id="LT599585">
    <property type="protein sequence ID" value="SBW85412.1"/>
    <property type="molecule type" value="Genomic_DNA"/>
</dbReference>
<name>A0A1D3KAV9_PSEVE</name>
<feature type="compositionally biased region" description="Polar residues" evidence="1">
    <location>
        <begin position="25"/>
        <end position="35"/>
    </location>
</feature>
<feature type="compositionally biased region" description="Basic residues" evidence="1">
    <location>
        <begin position="1"/>
        <end position="17"/>
    </location>
</feature>
<feature type="compositionally biased region" description="Basic residues" evidence="1">
    <location>
        <begin position="167"/>
        <end position="179"/>
    </location>
</feature>
<dbReference type="Proteomes" id="UP000245431">
    <property type="component" value="Plasmid PVE_plasmid"/>
</dbReference>
<feature type="region of interest" description="Disordered" evidence="1">
    <location>
        <begin position="1"/>
        <end position="96"/>
    </location>
</feature>